<dbReference type="PANTHER" id="PTHR11135:SF1">
    <property type="entry name" value="PROTEIN YHCC"/>
    <property type="match status" value="1"/>
</dbReference>
<protein>
    <submittedName>
        <fullName evidence="8">TIGR01212 family radical SAM protein</fullName>
    </submittedName>
</protein>
<evidence type="ECO:0000256" key="1">
    <source>
        <dbReference type="ARBA" id="ARBA00001966"/>
    </source>
</evidence>
<dbReference type="InterPro" id="IPR006638">
    <property type="entry name" value="Elp3/MiaA/NifB-like_rSAM"/>
</dbReference>
<dbReference type="InterPro" id="IPR023404">
    <property type="entry name" value="rSAM_horseshoe"/>
</dbReference>
<evidence type="ECO:0000256" key="4">
    <source>
        <dbReference type="ARBA" id="ARBA00022723"/>
    </source>
</evidence>
<reference evidence="8 9" key="1">
    <citation type="submission" date="2020-08" db="EMBL/GenBank/DDBJ databases">
        <title>Genome public.</title>
        <authorList>
            <person name="Liu C."/>
            <person name="Sun Q."/>
        </authorList>
    </citation>
    <scope>NUCLEOTIDE SEQUENCE [LARGE SCALE GENOMIC DNA]</scope>
    <source>
        <strain evidence="8 9">BX1</strain>
    </source>
</reference>
<dbReference type="Pfam" id="PF16199">
    <property type="entry name" value="Radical_SAM_C"/>
    <property type="match status" value="1"/>
</dbReference>
<keyword evidence="4" id="KW-0479">Metal-binding</keyword>
<evidence type="ECO:0000313" key="8">
    <source>
        <dbReference type="EMBL" id="MBC8575891.1"/>
    </source>
</evidence>
<evidence type="ECO:0000259" key="7">
    <source>
        <dbReference type="PROSITE" id="PS51918"/>
    </source>
</evidence>
<dbReference type="InterPro" id="IPR058240">
    <property type="entry name" value="rSAM_sf"/>
</dbReference>
<dbReference type="SMART" id="SM00729">
    <property type="entry name" value="Elp3"/>
    <property type="match status" value="1"/>
</dbReference>
<feature type="domain" description="Radical SAM core" evidence="7">
    <location>
        <begin position="19"/>
        <end position="257"/>
    </location>
</feature>
<comment type="caution">
    <text evidence="8">The sequence shown here is derived from an EMBL/GenBank/DDBJ whole genome shotgun (WGS) entry which is preliminary data.</text>
</comment>
<keyword evidence="2" id="KW-0004">4Fe-4S</keyword>
<dbReference type="RefSeq" id="WP_262399459.1">
    <property type="nucleotide sequence ID" value="NZ_JACRTB010000007.1"/>
</dbReference>
<dbReference type="EMBL" id="JACRTB010000007">
    <property type="protein sequence ID" value="MBC8575891.1"/>
    <property type="molecule type" value="Genomic_DNA"/>
</dbReference>
<organism evidence="8 9">
    <name type="scientific">Yanshouia hominis</name>
    <dbReference type="NCBI Taxonomy" id="2763673"/>
    <lineage>
        <taxon>Bacteria</taxon>
        <taxon>Bacillati</taxon>
        <taxon>Bacillota</taxon>
        <taxon>Clostridia</taxon>
        <taxon>Eubacteriales</taxon>
        <taxon>Oscillospiraceae</taxon>
        <taxon>Yanshouia</taxon>
    </lineage>
</organism>
<name>A0ABR7NHK6_9FIRM</name>
<comment type="cofactor">
    <cofactor evidence="1">
        <name>[4Fe-4S] cluster</name>
        <dbReference type="ChEBI" id="CHEBI:49883"/>
    </cofactor>
</comment>
<dbReference type="SUPFAM" id="SSF102114">
    <property type="entry name" value="Radical SAM enzymes"/>
    <property type="match status" value="1"/>
</dbReference>
<dbReference type="SFLD" id="SFLDS00029">
    <property type="entry name" value="Radical_SAM"/>
    <property type="match status" value="1"/>
</dbReference>
<dbReference type="NCBIfam" id="TIGR01212">
    <property type="entry name" value="TIGR01212 family radical SAM protein"/>
    <property type="match status" value="1"/>
</dbReference>
<evidence type="ECO:0000256" key="6">
    <source>
        <dbReference type="ARBA" id="ARBA00023014"/>
    </source>
</evidence>
<proteinExistence type="predicted"/>
<dbReference type="InterPro" id="IPR039661">
    <property type="entry name" value="ELP3"/>
</dbReference>
<evidence type="ECO:0000256" key="2">
    <source>
        <dbReference type="ARBA" id="ARBA00022485"/>
    </source>
</evidence>
<dbReference type="InterPro" id="IPR007197">
    <property type="entry name" value="rSAM"/>
</dbReference>
<dbReference type="PROSITE" id="PS51918">
    <property type="entry name" value="RADICAL_SAM"/>
    <property type="match status" value="1"/>
</dbReference>
<accession>A0ABR7NHK6</accession>
<dbReference type="SFLD" id="SFLDG01086">
    <property type="entry name" value="elongater_protein-like"/>
    <property type="match status" value="1"/>
</dbReference>
<dbReference type="Proteomes" id="UP000658131">
    <property type="component" value="Unassembled WGS sequence"/>
</dbReference>
<keyword evidence="5" id="KW-0408">Iron</keyword>
<dbReference type="SFLD" id="SFLDG01091">
    <property type="entry name" value="uncharacterized_CHP01210-like"/>
    <property type="match status" value="1"/>
</dbReference>
<dbReference type="PANTHER" id="PTHR11135">
    <property type="entry name" value="HISTONE ACETYLTRANSFERASE-RELATED"/>
    <property type="match status" value="1"/>
</dbReference>
<gene>
    <name evidence="8" type="ORF">H8717_05625</name>
</gene>
<dbReference type="CDD" id="cd01335">
    <property type="entry name" value="Radical_SAM"/>
    <property type="match status" value="1"/>
</dbReference>
<keyword evidence="9" id="KW-1185">Reference proteome</keyword>
<dbReference type="InterPro" id="IPR032432">
    <property type="entry name" value="Radical_SAM_C"/>
</dbReference>
<keyword evidence="6" id="KW-0411">Iron-sulfur</keyword>
<sequence length="312" mass="34365">MRYQNGKRYYTMSQYCRTRYGGRIVKVPLLSGCTCPNRDGSRGSGGCAFCSFTPGNISKEISEQYREGCARLLPKWPDARPVAYFQEGSNTHLPAPSLAILLGQAAALPGAAGIRIATRADCIDREKAEMLAEFQQSHGLPVEIELGLQTVHDRTASALNRCHSFAEFCAGFSLLREARLYICVHLINGLPGETPEMMLESARAAGALRPGGIKLHMLHLLRATPLAARYAQEPFPLLSREEYVSVVCGQLERIPPDTVVERLTGDGAADALIAPLWTRNKRAVLNLIDWTLARRGTCQGALWRESEPVQIR</sequence>
<dbReference type="InterPro" id="IPR005911">
    <property type="entry name" value="YhcC-like"/>
</dbReference>
<evidence type="ECO:0000313" key="9">
    <source>
        <dbReference type="Proteomes" id="UP000658131"/>
    </source>
</evidence>
<keyword evidence="3" id="KW-0949">S-adenosyl-L-methionine</keyword>
<dbReference type="Gene3D" id="3.80.30.20">
    <property type="entry name" value="tm_1862 like domain"/>
    <property type="match status" value="1"/>
</dbReference>
<evidence type="ECO:0000256" key="5">
    <source>
        <dbReference type="ARBA" id="ARBA00023004"/>
    </source>
</evidence>
<dbReference type="Pfam" id="PF04055">
    <property type="entry name" value="Radical_SAM"/>
    <property type="match status" value="1"/>
</dbReference>
<evidence type="ECO:0000256" key="3">
    <source>
        <dbReference type="ARBA" id="ARBA00022691"/>
    </source>
</evidence>